<dbReference type="InterPro" id="IPR038352">
    <property type="entry name" value="Imelysin_sf"/>
</dbReference>
<evidence type="ECO:0000256" key="2">
    <source>
        <dbReference type="ARBA" id="ARBA00022729"/>
    </source>
</evidence>
<dbReference type="CDD" id="cd14659">
    <property type="entry name" value="Imelysin-like_IPPA"/>
    <property type="match status" value="1"/>
</dbReference>
<gene>
    <name evidence="5" type="ORF">DC363_15765</name>
</gene>
<dbReference type="RefSeq" id="WP_108642123.1">
    <property type="nucleotide sequence ID" value="NZ_QCYG01000012.1"/>
</dbReference>
<keyword evidence="2 3" id="KW-0732">Signal</keyword>
<dbReference type="AlphaFoldDB" id="A0A2T7FSY4"/>
<proteinExistence type="predicted"/>
<organism evidence="5 6">
    <name type="scientific">Thalassorhabdomicrobium marinisediminis</name>
    <dbReference type="NCBI Taxonomy" id="2170577"/>
    <lineage>
        <taxon>Bacteria</taxon>
        <taxon>Pseudomonadati</taxon>
        <taxon>Pseudomonadota</taxon>
        <taxon>Alphaproteobacteria</taxon>
        <taxon>Rhodobacterales</taxon>
        <taxon>Paracoccaceae</taxon>
        <taxon>Thalassorhabdomicrobium</taxon>
    </lineage>
</organism>
<comment type="subcellular location">
    <subcellularLocation>
        <location evidence="1">Cell envelope</location>
    </subcellularLocation>
</comment>
<name>A0A2T7FSY4_9RHOB</name>
<dbReference type="OrthoDB" id="5729110at2"/>
<dbReference type="Gene3D" id="1.20.1420.20">
    <property type="entry name" value="M75 peptidase, HXXE motif"/>
    <property type="match status" value="1"/>
</dbReference>
<accession>A0A2T7FSY4</accession>
<evidence type="ECO:0000256" key="1">
    <source>
        <dbReference type="ARBA" id="ARBA00004196"/>
    </source>
</evidence>
<sequence>MTRHILAAALALTPLAALSAPSTGQIVQEHILPRFEALTETADILAQAAQDDCQPASAPLRAAYHDAFDAWISASHLRFGPTEVDDRAFALAFWPDSRGATPRVLSGLIAAEDPVAMDPEDYAEVSIAGRGFYALEALLFDDRFTGDDHAEYRCTLVQTITADIAQLSADIEQDWRDDYAEVITTPGPDAPYRSDEEALQELLRALSQGLQLTHDSRLGRPLGSFDQPRPMRAEARRSERSARHVRLSLAALRDLALYLAAEDDALAQRLGEQFDTALARLDALADPTFAGVADPQTRLKIEVLQQDVNAIRDTVQQELGPTLGVAAGFNALDGD</sequence>
<dbReference type="InterPro" id="IPR018976">
    <property type="entry name" value="Imelysin-like"/>
</dbReference>
<keyword evidence="6" id="KW-1185">Reference proteome</keyword>
<evidence type="ECO:0000256" key="3">
    <source>
        <dbReference type="SAM" id="SignalP"/>
    </source>
</evidence>
<evidence type="ECO:0000313" key="6">
    <source>
        <dbReference type="Proteomes" id="UP000244817"/>
    </source>
</evidence>
<dbReference type="InterPro" id="IPR034984">
    <property type="entry name" value="Imelysin-like_IPPA"/>
</dbReference>
<comment type="caution">
    <text evidence="5">The sequence shown here is derived from an EMBL/GenBank/DDBJ whole genome shotgun (WGS) entry which is preliminary data.</text>
</comment>
<reference evidence="5 6" key="1">
    <citation type="submission" date="2018-04" db="EMBL/GenBank/DDBJ databases">
        <title>Pelagivirga bohaiensis gen. nov., sp. nov., a bacterium isolated from the Bohai Sea.</title>
        <authorList>
            <person name="Ji X."/>
        </authorList>
    </citation>
    <scope>NUCLEOTIDE SEQUENCE [LARGE SCALE GENOMIC DNA]</scope>
    <source>
        <strain evidence="5 6">BH-SD16</strain>
    </source>
</reference>
<feature type="chain" id="PRO_5015711814" evidence="3">
    <location>
        <begin position="20"/>
        <end position="335"/>
    </location>
</feature>
<dbReference type="GO" id="GO:0030313">
    <property type="term" value="C:cell envelope"/>
    <property type="evidence" value="ECO:0007669"/>
    <property type="project" value="UniProtKB-SubCell"/>
</dbReference>
<dbReference type="EMBL" id="QCYG01000012">
    <property type="protein sequence ID" value="PVA05276.1"/>
    <property type="molecule type" value="Genomic_DNA"/>
</dbReference>
<feature type="domain" description="Imelysin-like" evidence="4">
    <location>
        <begin position="31"/>
        <end position="313"/>
    </location>
</feature>
<feature type="signal peptide" evidence="3">
    <location>
        <begin position="1"/>
        <end position="19"/>
    </location>
</feature>
<dbReference type="Pfam" id="PF09375">
    <property type="entry name" value="Peptidase_M75"/>
    <property type="match status" value="1"/>
</dbReference>
<dbReference type="Proteomes" id="UP000244817">
    <property type="component" value="Unassembled WGS sequence"/>
</dbReference>
<protein>
    <submittedName>
        <fullName evidence="5">Peptidase M75</fullName>
    </submittedName>
</protein>
<evidence type="ECO:0000259" key="4">
    <source>
        <dbReference type="Pfam" id="PF09375"/>
    </source>
</evidence>
<evidence type="ECO:0000313" key="5">
    <source>
        <dbReference type="EMBL" id="PVA05276.1"/>
    </source>
</evidence>